<dbReference type="InParanoid" id="B9T0T8"/>
<dbReference type="InterPro" id="IPR012870">
    <property type="entry name" value="DUF1666"/>
</dbReference>
<organism evidence="2 3">
    <name type="scientific">Ricinus communis</name>
    <name type="common">Castor bean</name>
    <dbReference type="NCBI Taxonomy" id="3988"/>
    <lineage>
        <taxon>Eukaryota</taxon>
        <taxon>Viridiplantae</taxon>
        <taxon>Streptophyta</taxon>
        <taxon>Embryophyta</taxon>
        <taxon>Tracheophyta</taxon>
        <taxon>Spermatophyta</taxon>
        <taxon>Magnoliopsida</taxon>
        <taxon>eudicotyledons</taxon>
        <taxon>Gunneridae</taxon>
        <taxon>Pentapetalae</taxon>
        <taxon>rosids</taxon>
        <taxon>fabids</taxon>
        <taxon>Malpighiales</taxon>
        <taxon>Euphorbiaceae</taxon>
        <taxon>Acalyphoideae</taxon>
        <taxon>Acalypheae</taxon>
        <taxon>Ricinus</taxon>
    </lineage>
</organism>
<reference evidence="3" key="1">
    <citation type="journal article" date="2010" name="Nat. Biotechnol.">
        <title>Draft genome sequence of the oilseed species Ricinus communis.</title>
        <authorList>
            <person name="Chan A.P."/>
            <person name="Crabtree J."/>
            <person name="Zhao Q."/>
            <person name="Lorenzi H."/>
            <person name="Orvis J."/>
            <person name="Puiu D."/>
            <person name="Melake-Berhan A."/>
            <person name="Jones K.M."/>
            <person name="Redman J."/>
            <person name="Chen G."/>
            <person name="Cahoon E.B."/>
            <person name="Gedil M."/>
            <person name="Stanke M."/>
            <person name="Haas B.J."/>
            <person name="Wortman J.R."/>
            <person name="Fraser-Liggett C.M."/>
            <person name="Ravel J."/>
            <person name="Rabinowicz P.D."/>
        </authorList>
    </citation>
    <scope>NUCLEOTIDE SEQUENCE [LARGE SCALE GENOMIC DNA]</scope>
    <source>
        <strain evidence="3">cv. Hale</strain>
    </source>
</reference>
<dbReference type="PANTHER" id="PTHR46741:SF7">
    <property type="entry name" value="TRANSMEMBRANE PROTEIN"/>
    <property type="match status" value="1"/>
</dbReference>
<protein>
    <submittedName>
        <fullName evidence="2">Uncharacterized protein</fullName>
    </submittedName>
</protein>
<feature type="region of interest" description="Disordered" evidence="1">
    <location>
        <begin position="109"/>
        <end position="129"/>
    </location>
</feature>
<dbReference type="EMBL" id="EQ974314">
    <property type="protein sequence ID" value="EEF30535.1"/>
    <property type="molecule type" value="Genomic_DNA"/>
</dbReference>
<accession>B9T0T8</accession>
<gene>
    <name evidence="2" type="ORF">RCOM_0340280</name>
</gene>
<sequence length="508" mass="58485">MAVLAYCWLITEAIIIPDGFLKLTNTTSEATEKVESCELVQKYCNRNQSPTSCSTSSCVAPISCQIKVVQVQEKIGFEEENYKFKDDQVSCDDDDNDDDLFSIYISCGSSSSDSDKEDSSISSSTKDANVNDNYTSSSVCSSKNSPEADKLHMANEYPLLALNSNFPLPQDLYSTSLCCFSSAEVVEPQEANYNRREQVKDLDAFYDKYTERMRWFDVLNYDRTCGIRTPSSIESNIEGVDLSVSPYTSWGKTARKKLLRSIESDFELVYVAQACLSWEALYHQYRKVEALASSTSQNGVFYDNVAGDFQKFQILLERFMEDERCEGKRLWNYVRGRFSHRSLLQVPQVSGFFEQEMENMKIEALNIKEVLKSIERCIEAFWVFVRTDEKKPWWKLRSFLWTCPPVEDPRDLKLLTDVTRQLQKKELWLKDSQGKQRCWFRKVVNPVEESQRKVMMFTMIDIKLVSRVLQLPVLSSSQIKWCQEKLGNIGFEEGKIVRACNCGPLFPP</sequence>
<dbReference type="Proteomes" id="UP000008311">
    <property type="component" value="Unassembled WGS sequence"/>
</dbReference>
<evidence type="ECO:0000313" key="3">
    <source>
        <dbReference type="Proteomes" id="UP000008311"/>
    </source>
</evidence>
<evidence type="ECO:0000256" key="1">
    <source>
        <dbReference type="SAM" id="MobiDB-lite"/>
    </source>
</evidence>
<evidence type="ECO:0000313" key="2">
    <source>
        <dbReference type="EMBL" id="EEF30535.1"/>
    </source>
</evidence>
<dbReference type="eggNOG" id="ENOG502QUM0">
    <property type="taxonomic scope" value="Eukaryota"/>
</dbReference>
<name>B9T0T8_RICCO</name>
<proteinExistence type="predicted"/>
<dbReference type="PANTHER" id="PTHR46741">
    <property type="entry name" value="OS09G0413600 PROTEIN"/>
    <property type="match status" value="1"/>
</dbReference>
<dbReference type="Pfam" id="PF07891">
    <property type="entry name" value="DUF1666"/>
    <property type="match status" value="1"/>
</dbReference>
<dbReference type="AlphaFoldDB" id="B9T0T8"/>
<dbReference type="STRING" id="3988.B9T0T8"/>
<keyword evidence="3" id="KW-1185">Reference proteome</keyword>